<dbReference type="FunFam" id="1.10.1540.10:FF:000001">
    <property type="entry name" value="neurobeachin isoform X1"/>
    <property type="match status" value="1"/>
</dbReference>
<dbReference type="KEGG" id="phu:Phum_PHUM055020"/>
<evidence type="ECO:0000259" key="6">
    <source>
        <dbReference type="PROSITE" id="PS51783"/>
    </source>
</evidence>
<dbReference type="GO" id="GO:0019901">
    <property type="term" value="F:protein kinase binding"/>
    <property type="evidence" value="ECO:0007669"/>
    <property type="project" value="TreeGrafter"/>
</dbReference>
<dbReference type="GO" id="GO:0005829">
    <property type="term" value="C:cytosol"/>
    <property type="evidence" value="ECO:0007669"/>
    <property type="project" value="TreeGrafter"/>
</dbReference>
<evidence type="ECO:0000259" key="5">
    <source>
        <dbReference type="PROSITE" id="PS50197"/>
    </source>
</evidence>
<feature type="compositionally biased region" description="Polar residues" evidence="4">
    <location>
        <begin position="475"/>
        <end position="485"/>
    </location>
</feature>
<feature type="repeat" description="WD" evidence="3">
    <location>
        <begin position="677"/>
        <end position="708"/>
    </location>
</feature>
<dbReference type="RefSeq" id="XP_002423374.1">
    <property type="nucleotide sequence ID" value="XM_002423329.1"/>
</dbReference>
<dbReference type="PANTHER" id="PTHR13743:SF162">
    <property type="entry name" value="NEUROBEACHIN"/>
    <property type="match status" value="1"/>
</dbReference>
<dbReference type="EnsemblMetazoa" id="PHUM055020-RA">
    <property type="protein sequence ID" value="PHUM055020-PA"/>
    <property type="gene ID" value="PHUM055020"/>
</dbReference>
<dbReference type="VEuPathDB" id="VectorBase:PHUM055020"/>
<evidence type="ECO:0000313" key="7">
    <source>
        <dbReference type="EMBL" id="EEB10636.1"/>
    </source>
</evidence>
<dbReference type="AlphaFoldDB" id="E0VB80"/>
<dbReference type="PANTHER" id="PTHR13743">
    <property type="entry name" value="BEIGE/BEACH-RELATED"/>
    <property type="match status" value="1"/>
</dbReference>
<dbReference type="SMART" id="SM00320">
    <property type="entry name" value="WD40"/>
    <property type="match status" value="4"/>
</dbReference>
<dbReference type="SUPFAM" id="SSF50729">
    <property type="entry name" value="PH domain-like"/>
    <property type="match status" value="1"/>
</dbReference>
<dbReference type="PROSITE" id="PS50197">
    <property type="entry name" value="BEACH"/>
    <property type="match status" value="1"/>
</dbReference>
<evidence type="ECO:0000256" key="2">
    <source>
        <dbReference type="ARBA" id="ARBA00022737"/>
    </source>
</evidence>
<dbReference type="CDD" id="cd06071">
    <property type="entry name" value="Beach"/>
    <property type="match status" value="1"/>
</dbReference>
<dbReference type="InterPro" id="IPR036372">
    <property type="entry name" value="BEACH_dom_sf"/>
</dbReference>
<dbReference type="Pfam" id="PF14844">
    <property type="entry name" value="PH_BEACH"/>
    <property type="match status" value="1"/>
</dbReference>
<evidence type="ECO:0000256" key="1">
    <source>
        <dbReference type="ARBA" id="ARBA00022574"/>
    </source>
</evidence>
<dbReference type="InParanoid" id="E0VB80"/>
<dbReference type="InterPro" id="IPR015943">
    <property type="entry name" value="WD40/YVTN_repeat-like_dom_sf"/>
</dbReference>
<dbReference type="EMBL" id="DS235023">
    <property type="protein sequence ID" value="EEB10636.1"/>
    <property type="molecule type" value="Genomic_DNA"/>
</dbReference>
<accession>E0VB80</accession>
<dbReference type="GO" id="GO:0008104">
    <property type="term" value="P:intracellular protein localization"/>
    <property type="evidence" value="ECO:0007669"/>
    <property type="project" value="TreeGrafter"/>
</dbReference>
<sequence>MSELKQASAYPLPGDVLKYCDHLHGKWYFSEIRAIFSRRYLLQNVAIEIFLASRTSIMFAFSDQATVKKVIKVLPRVGVGIKYGIPQTRRASMMSPRQLMRNSNMTQRWQRREISNFEYLMFLNTIAGRTYNDLNQYPVFPWVLTNYDSSDLDLSLPSNYRDLSKPVGALNPSRRAYFEERYNTWEHESIPPFHYGTHYSTAAFVLNWLIRIEPLTTMFLALQGGKFDHPNRLFSSISLTWKNCQRDTSDVKELIPEFFFLPEMFVNNNRYRLGHQEDGSPVGDVELPPWASSPEEFVRINRMALESEFVSCQLHQWIDLIFGYRQKGPEAIRATNVFYYLTYEGNVELDSITDPVMKEAVENQIRSFGQTPSQLLMEPHPPRSSAMHLSPMMFSAVPDDICMIMKFPSNSPIVHISANTYPQLPLPAVVTVTAGQQFAVNRWNSNYSGSVQSPTYADSSQHSGSNLPLSMDPILSQTGNTSTSTQRRHLGDNFSQKIKVRSNCFVTTVDSRFLVACGFWDNSFRVFSTETAKIVQIVFGHYGVVTCLSRSECNITSDCYIASGSADCTVLLWHWNARTQTIVGEGELPTPRATLTGHDQPVSVVVISAELGLVVSGSVNGPVLVHTTFGDLLRSLEPPSGFNSPENIAMSREGVIVVNYEKGQVVAFTINGKRLRHESHNDNLQCLLLSRDGEYLMTGGDKGIVEVWRTFSLALLYAFPACDAPVRSLALSHDQKFLLAGLSTVKKLSKK</sequence>
<feature type="domain" description="BEACH" evidence="5">
    <location>
        <begin position="94"/>
        <end position="383"/>
    </location>
</feature>
<dbReference type="InterPro" id="IPR046851">
    <property type="entry name" value="NBCH_WD40"/>
</dbReference>
<reference evidence="7" key="1">
    <citation type="submission" date="2007-04" db="EMBL/GenBank/DDBJ databases">
        <title>Annotation of Pediculus humanus corporis strain USDA.</title>
        <authorList>
            <person name="Kirkness E."/>
            <person name="Hannick L."/>
            <person name="Hass B."/>
            <person name="Bruggner R."/>
            <person name="Lawson D."/>
            <person name="Bidwell S."/>
            <person name="Joardar V."/>
            <person name="Caler E."/>
            <person name="Walenz B."/>
            <person name="Inman J."/>
            <person name="Schobel S."/>
            <person name="Galinsky K."/>
            <person name="Amedeo P."/>
            <person name="Strausberg R."/>
        </authorList>
    </citation>
    <scope>NUCLEOTIDE SEQUENCE</scope>
    <source>
        <strain evidence="7">USDA</strain>
    </source>
</reference>
<dbReference type="SUPFAM" id="SSF81837">
    <property type="entry name" value="BEACH domain"/>
    <property type="match status" value="1"/>
</dbReference>
<dbReference type="Proteomes" id="UP000009046">
    <property type="component" value="Unassembled WGS sequence"/>
</dbReference>
<dbReference type="Pfam" id="PF02138">
    <property type="entry name" value="Beach"/>
    <property type="match status" value="1"/>
</dbReference>
<dbReference type="Gene3D" id="2.30.29.30">
    <property type="entry name" value="Pleckstrin-homology domain (PH domain)/Phosphotyrosine-binding domain (PTB)"/>
    <property type="match status" value="1"/>
</dbReference>
<protein>
    <submittedName>
        <fullName evidence="7 8">Protein FAN, putative</fullName>
    </submittedName>
</protein>
<feature type="region of interest" description="Disordered" evidence="4">
    <location>
        <begin position="454"/>
        <end position="488"/>
    </location>
</feature>
<organism>
    <name type="scientific">Pediculus humanus subsp. corporis</name>
    <name type="common">Body louse</name>
    <dbReference type="NCBI Taxonomy" id="121224"/>
    <lineage>
        <taxon>Eukaryota</taxon>
        <taxon>Metazoa</taxon>
        <taxon>Ecdysozoa</taxon>
        <taxon>Arthropoda</taxon>
        <taxon>Hexapoda</taxon>
        <taxon>Insecta</taxon>
        <taxon>Pterygota</taxon>
        <taxon>Neoptera</taxon>
        <taxon>Paraneoptera</taxon>
        <taxon>Psocodea</taxon>
        <taxon>Troctomorpha</taxon>
        <taxon>Phthiraptera</taxon>
        <taxon>Anoplura</taxon>
        <taxon>Pediculidae</taxon>
        <taxon>Pediculus</taxon>
    </lineage>
</organism>
<dbReference type="CTD" id="8239025"/>
<dbReference type="Gene3D" id="1.10.1540.10">
    <property type="entry name" value="BEACH domain"/>
    <property type="match status" value="1"/>
</dbReference>
<dbReference type="GO" id="GO:0016020">
    <property type="term" value="C:membrane"/>
    <property type="evidence" value="ECO:0007669"/>
    <property type="project" value="TreeGrafter"/>
</dbReference>
<dbReference type="InterPro" id="IPR050865">
    <property type="entry name" value="BEACH_Domain"/>
</dbReference>
<keyword evidence="2" id="KW-0677">Repeat</keyword>
<dbReference type="PROSITE" id="PS50294">
    <property type="entry name" value="WD_REPEATS_REGION"/>
    <property type="match status" value="1"/>
</dbReference>
<evidence type="ECO:0000313" key="8">
    <source>
        <dbReference type="EnsemblMetazoa" id="PHUM055020-PA"/>
    </source>
</evidence>
<dbReference type="Gene3D" id="2.130.10.10">
    <property type="entry name" value="YVTN repeat-like/Quinoprotein amine dehydrogenase"/>
    <property type="match status" value="2"/>
</dbReference>
<proteinExistence type="predicted"/>
<dbReference type="InterPro" id="IPR036322">
    <property type="entry name" value="WD40_repeat_dom_sf"/>
</dbReference>
<keyword evidence="9" id="KW-1185">Reference proteome</keyword>
<dbReference type="HOGENOM" id="CLU_000218_5_0_1"/>
<dbReference type="SMART" id="SM01026">
    <property type="entry name" value="Beach"/>
    <property type="match status" value="1"/>
</dbReference>
<dbReference type="InterPro" id="IPR000409">
    <property type="entry name" value="BEACH_dom"/>
</dbReference>
<dbReference type="PROSITE" id="PS50082">
    <property type="entry name" value="WD_REPEATS_2"/>
    <property type="match status" value="1"/>
</dbReference>
<reference evidence="8" key="3">
    <citation type="submission" date="2021-02" db="UniProtKB">
        <authorList>
            <consortium name="EnsemblMetazoa"/>
        </authorList>
    </citation>
    <scope>IDENTIFICATION</scope>
    <source>
        <strain evidence="8">USDA</strain>
    </source>
</reference>
<evidence type="ECO:0000256" key="3">
    <source>
        <dbReference type="PROSITE-ProRule" id="PRU00221"/>
    </source>
</evidence>
<dbReference type="STRING" id="121224.E0VB80"/>
<reference evidence="7" key="2">
    <citation type="submission" date="2007-04" db="EMBL/GenBank/DDBJ databases">
        <title>The genome of the human body louse.</title>
        <authorList>
            <consortium name="The Human Body Louse Genome Consortium"/>
            <person name="Kirkness E."/>
            <person name="Walenz B."/>
            <person name="Hass B."/>
            <person name="Bruggner R."/>
            <person name="Strausberg R."/>
        </authorList>
    </citation>
    <scope>NUCLEOTIDE SEQUENCE</scope>
    <source>
        <strain evidence="7">USDA</strain>
    </source>
</reference>
<dbReference type="Pfam" id="PF20426">
    <property type="entry name" value="NBCH_WD40"/>
    <property type="match status" value="1"/>
</dbReference>
<dbReference type="EMBL" id="AAZO01000649">
    <property type="status" value="NOT_ANNOTATED_CDS"/>
    <property type="molecule type" value="Genomic_DNA"/>
</dbReference>
<feature type="domain" description="BEACH-type PH" evidence="6">
    <location>
        <begin position="1"/>
        <end position="75"/>
    </location>
</feature>
<dbReference type="GeneID" id="8239025"/>
<dbReference type="InterPro" id="IPR023362">
    <property type="entry name" value="PH-BEACH_dom"/>
</dbReference>
<feature type="compositionally biased region" description="Polar residues" evidence="4">
    <location>
        <begin position="454"/>
        <end position="468"/>
    </location>
</feature>
<dbReference type="InterPro" id="IPR011993">
    <property type="entry name" value="PH-like_dom_sf"/>
</dbReference>
<evidence type="ECO:0000313" key="9">
    <source>
        <dbReference type="Proteomes" id="UP000009046"/>
    </source>
</evidence>
<dbReference type="OMA" id="EAWESCQ"/>
<dbReference type="eggNOG" id="KOG1787">
    <property type="taxonomic scope" value="Eukaryota"/>
</dbReference>
<dbReference type="PROSITE" id="PS51783">
    <property type="entry name" value="PH_BEACH"/>
    <property type="match status" value="1"/>
</dbReference>
<dbReference type="CDD" id="cd01201">
    <property type="entry name" value="PH_BEACH"/>
    <property type="match status" value="1"/>
</dbReference>
<gene>
    <name evidence="8" type="primary">8239025</name>
    <name evidence="7" type="ORF">Phum_PHUM055020</name>
</gene>
<keyword evidence="1 3" id="KW-0853">WD repeat</keyword>
<dbReference type="OrthoDB" id="26681at2759"/>
<dbReference type="InterPro" id="IPR001680">
    <property type="entry name" value="WD40_rpt"/>
</dbReference>
<name>E0VB80_PEDHC</name>
<evidence type="ECO:0000256" key="4">
    <source>
        <dbReference type="SAM" id="MobiDB-lite"/>
    </source>
</evidence>
<dbReference type="SUPFAM" id="SSF50978">
    <property type="entry name" value="WD40 repeat-like"/>
    <property type="match status" value="1"/>
</dbReference>